<proteinExistence type="predicted"/>
<dbReference type="InterPro" id="IPR001197">
    <property type="entry name" value="Ribosomal_uL16_euk_arch"/>
</dbReference>
<dbReference type="EMBL" id="JBBNAF010000011">
    <property type="protein sequence ID" value="KAK9098773.1"/>
    <property type="molecule type" value="Genomic_DNA"/>
</dbReference>
<dbReference type="GO" id="GO:0003735">
    <property type="term" value="F:structural constituent of ribosome"/>
    <property type="evidence" value="ECO:0007669"/>
    <property type="project" value="InterPro"/>
</dbReference>
<sequence>MLILYLMLEQPFSWEKGNVCSEGLEAARIGCNMYTAWFALKDALHLLGELVLASVLGLFGCLVQCKDTNGNQAQETLRRAIFKFPSWQKIFVNRKRVGLAIVARSRLSDARKKEFDDINAEMLKLKIDLNFTTSGPSGQASNDVEVEDVGDEDDEVESLEAESRRVEGCGIVWDELKNYT</sequence>
<feature type="compositionally biased region" description="Acidic residues" evidence="1">
    <location>
        <begin position="144"/>
        <end position="159"/>
    </location>
</feature>
<keyword evidence="3" id="KW-1185">Reference proteome</keyword>
<dbReference type="PANTHER" id="PTHR11726">
    <property type="entry name" value="60S RIBOSOMAL PROTEIN L10"/>
    <property type="match status" value="1"/>
</dbReference>
<comment type="caution">
    <text evidence="2">The sequence shown here is derived from an EMBL/GenBank/DDBJ whole genome shotgun (WGS) entry which is preliminary data.</text>
</comment>
<accession>A0AAP0HRM2</accession>
<feature type="region of interest" description="Disordered" evidence="1">
    <location>
        <begin position="134"/>
        <end position="159"/>
    </location>
</feature>
<gene>
    <name evidence="2" type="ORF">Syun_025818</name>
</gene>
<dbReference type="GO" id="GO:0006412">
    <property type="term" value="P:translation"/>
    <property type="evidence" value="ECO:0007669"/>
    <property type="project" value="InterPro"/>
</dbReference>
<dbReference type="InterPro" id="IPR036920">
    <property type="entry name" value="Ribosomal_uL16_sf"/>
</dbReference>
<dbReference type="GO" id="GO:0005840">
    <property type="term" value="C:ribosome"/>
    <property type="evidence" value="ECO:0007669"/>
    <property type="project" value="InterPro"/>
</dbReference>
<protein>
    <submittedName>
        <fullName evidence="2">Uncharacterized protein</fullName>
    </submittedName>
</protein>
<organism evidence="2 3">
    <name type="scientific">Stephania yunnanensis</name>
    <dbReference type="NCBI Taxonomy" id="152371"/>
    <lineage>
        <taxon>Eukaryota</taxon>
        <taxon>Viridiplantae</taxon>
        <taxon>Streptophyta</taxon>
        <taxon>Embryophyta</taxon>
        <taxon>Tracheophyta</taxon>
        <taxon>Spermatophyta</taxon>
        <taxon>Magnoliopsida</taxon>
        <taxon>Ranunculales</taxon>
        <taxon>Menispermaceae</taxon>
        <taxon>Menispermoideae</taxon>
        <taxon>Cissampelideae</taxon>
        <taxon>Stephania</taxon>
    </lineage>
</organism>
<evidence type="ECO:0000313" key="2">
    <source>
        <dbReference type="EMBL" id="KAK9098773.1"/>
    </source>
</evidence>
<dbReference type="Proteomes" id="UP001420932">
    <property type="component" value="Unassembled WGS sequence"/>
</dbReference>
<dbReference type="Gene3D" id="3.90.1170.10">
    <property type="entry name" value="Ribosomal protein L10e/L16"/>
    <property type="match status" value="1"/>
</dbReference>
<evidence type="ECO:0000256" key="1">
    <source>
        <dbReference type="SAM" id="MobiDB-lite"/>
    </source>
</evidence>
<evidence type="ECO:0000313" key="3">
    <source>
        <dbReference type="Proteomes" id="UP001420932"/>
    </source>
</evidence>
<reference evidence="2 3" key="1">
    <citation type="submission" date="2024-01" db="EMBL/GenBank/DDBJ databases">
        <title>Genome assemblies of Stephania.</title>
        <authorList>
            <person name="Yang L."/>
        </authorList>
    </citation>
    <scope>NUCLEOTIDE SEQUENCE [LARGE SCALE GENOMIC DNA]</scope>
    <source>
        <strain evidence="2">YNDBR</strain>
        <tissue evidence="2">Leaf</tissue>
    </source>
</reference>
<dbReference type="SUPFAM" id="SSF54686">
    <property type="entry name" value="Ribosomal protein L16p/L10e"/>
    <property type="match status" value="1"/>
</dbReference>
<dbReference type="AlphaFoldDB" id="A0AAP0HRM2"/>
<name>A0AAP0HRM2_9MAGN</name>